<dbReference type="InterPro" id="IPR050331">
    <property type="entry name" value="Zinc_finger"/>
</dbReference>
<feature type="domain" description="C2H2-type" evidence="9">
    <location>
        <begin position="261"/>
        <end position="288"/>
    </location>
</feature>
<evidence type="ECO:0000256" key="8">
    <source>
        <dbReference type="SAM" id="MobiDB-lite"/>
    </source>
</evidence>
<evidence type="ECO:0000256" key="6">
    <source>
        <dbReference type="ARBA" id="ARBA00023242"/>
    </source>
</evidence>
<reference evidence="11" key="1">
    <citation type="submission" date="2022-11" db="UniProtKB">
        <authorList>
            <consortium name="WormBaseParasite"/>
        </authorList>
    </citation>
    <scope>IDENTIFICATION</scope>
</reference>
<feature type="region of interest" description="Disordered" evidence="8">
    <location>
        <begin position="164"/>
        <end position="218"/>
    </location>
</feature>
<dbReference type="InterPro" id="IPR036236">
    <property type="entry name" value="Znf_C2H2_sf"/>
</dbReference>
<organism evidence="10 11">
    <name type="scientific">Ditylenchus dipsaci</name>
    <dbReference type="NCBI Taxonomy" id="166011"/>
    <lineage>
        <taxon>Eukaryota</taxon>
        <taxon>Metazoa</taxon>
        <taxon>Ecdysozoa</taxon>
        <taxon>Nematoda</taxon>
        <taxon>Chromadorea</taxon>
        <taxon>Rhabditida</taxon>
        <taxon>Tylenchina</taxon>
        <taxon>Tylenchomorpha</taxon>
        <taxon>Sphaerularioidea</taxon>
        <taxon>Anguinidae</taxon>
        <taxon>Anguininae</taxon>
        <taxon>Ditylenchus</taxon>
    </lineage>
</organism>
<keyword evidence="5" id="KW-0862">Zinc</keyword>
<evidence type="ECO:0000256" key="2">
    <source>
        <dbReference type="ARBA" id="ARBA00022723"/>
    </source>
</evidence>
<evidence type="ECO:0000313" key="10">
    <source>
        <dbReference type="Proteomes" id="UP000887574"/>
    </source>
</evidence>
<evidence type="ECO:0000256" key="7">
    <source>
        <dbReference type="PROSITE-ProRule" id="PRU00042"/>
    </source>
</evidence>
<dbReference type="PROSITE" id="PS50157">
    <property type="entry name" value="ZINC_FINGER_C2H2_2"/>
    <property type="match status" value="1"/>
</dbReference>
<accession>A0A915DWF9</accession>
<keyword evidence="3" id="KW-0677">Repeat</keyword>
<dbReference type="AlphaFoldDB" id="A0A915DWF9"/>
<protein>
    <submittedName>
        <fullName evidence="11">C2H2-type domain-containing protein</fullName>
    </submittedName>
</protein>
<dbReference type="InterPro" id="IPR013087">
    <property type="entry name" value="Znf_C2H2_type"/>
</dbReference>
<proteinExistence type="predicted"/>
<dbReference type="PROSITE" id="PS00028">
    <property type="entry name" value="ZINC_FINGER_C2H2_1"/>
    <property type="match status" value="1"/>
</dbReference>
<dbReference type="GO" id="GO:0010468">
    <property type="term" value="P:regulation of gene expression"/>
    <property type="evidence" value="ECO:0007669"/>
    <property type="project" value="TreeGrafter"/>
</dbReference>
<dbReference type="WBParaSite" id="jg23678">
    <property type="protein sequence ID" value="jg23678"/>
    <property type="gene ID" value="jg23678"/>
</dbReference>
<dbReference type="PANTHER" id="PTHR16515">
    <property type="entry name" value="PR DOMAIN ZINC FINGER PROTEIN"/>
    <property type="match status" value="1"/>
</dbReference>
<keyword evidence="10" id="KW-1185">Reference proteome</keyword>
<evidence type="ECO:0000256" key="3">
    <source>
        <dbReference type="ARBA" id="ARBA00022737"/>
    </source>
</evidence>
<dbReference type="GO" id="GO:0005634">
    <property type="term" value="C:nucleus"/>
    <property type="evidence" value="ECO:0007669"/>
    <property type="project" value="UniProtKB-SubCell"/>
</dbReference>
<sequence length="308" mass="34885">MADPDLQQSGHWPLFFDVLNVSTILTPFLCSRSISGLIISMILPIAVQAQHDPEVPVEYKRKLEQECDLKYLIASSIAVAVKVACDTVAANSQQSGRTEARKQLGEDNQLYPLEHVEDQAIEGDHESYVRDITPDQNTHSFEEFPPEFQQYGQQSMEEINFIEHTDNSSPPQQHQIVDSDIPPSVDSYHEGYGENENESWVNRTASKSEPQSSSSEGFTFVDEYGNTIVDERYDGLQVISGEEITVMGEPSSAYKKPLTYYKCDVCGKLLRYPSKIEEHRRSHTGEKPFPCTQCDKRRKAVYLPLGLW</sequence>
<dbReference type="Proteomes" id="UP000887574">
    <property type="component" value="Unplaced"/>
</dbReference>
<evidence type="ECO:0000256" key="1">
    <source>
        <dbReference type="ARBA" id="ARBA00004123"/>
    </source>
</evidence>
<evidence type="ECO:0000259" key="9">
    <source>
        <dbReference type="PROSITE" id="PS50157"/>
    </source>
</evidence>
<evidence type="ECO:0000313" key="11">
    <source>
        <dbReference type="WBParaSite" id="jg23678"/>
    </source>
</evidence>
<dbReference type="SUPFAM" id="SSF57667">
    <property type="entry name" value="beta-beta-alpha zinc fingers"/>
    <property type="match status" value="1"/>
</dbReference>
<keyword evidence="2" id="KW-0479">Metal-binding</keyword>
<dbReference type="GO" id="GO:0008270">
    <property type="term" value="F:zinc ion binding"/>
    <property type="evidence" value="ECO:0007669"/>
    <property type="project" value="UniProtKB-KW"/>
</dbReference>
<name>A0A915DWF9_9BILA</name>
<dbReference type="PANTHER" id="PTHR16515:SF49">
    <property type="entry name" value="GASTRULA ZINC FINGER PROTEIN XLCGF49.1-LIKE-RELATED"/>
    <property type="match status" value="1"/>
</dbReference>
<evidence type="ECO:0000256" key="4">
    <source>
        <dbReference type="ARBA" id="ARBA00022771"/>
    </source>
</evidence>
<feature type="compositionally biased region" description="Polar residues" evidence="8">
    <location>
        <begin position="167"/>
        <end position="176"/>
    </location>
</feature>
<evidence type="ECO:0000256" key="5">
    <source>
        <dbReference type="ARBA" id="ARBA00022833"/>
    </source>
</evidence>
<keyword evidence="6" id="KW-0539">Nucleus</keyword>
<keyword evidence="4 7" id="KW-0863">Zinc-finger</keyword>
<comment type="subcellular location">
    <subcellularLocation>
        <location evidence="1">Nucleus</location>
    </subcellularLocation>
</comment>
<dbReference type="Gene3D" id="3.30.160.60">
    <property type="entry name" value="Classic Zinc Finger"/>
    <property type="match status" value="1"/>
</dbReference>